<dbReference type="AlphaFoldDB" id="A0A1M2V4P5"/>
<evidence type="ECO:0000256" key="1">
    <source>
        <dbReference type="SAM" id="MobiDB-lite"/>
    </source>
</evidence>
<dbReference type="PANTHER" id="PTHR14614:SF161">
    <property type="match status" value="1"/>
</dbReference>
<accession>A0A1M2V4P5</accession>
<dbReference type="Pfam" id="PF10294">
    <property type="entry name" value="Methyltransf_16"/>
    <property type="match status" value="1"/>
</dbReference>
<gene>
    <name evidence="2" type="ORF">TRAPUB_7043</name>
</gene>
<dbReference type="PANTHER" id="PTHR14614">
    <property type="entry name" value="HEPATOCELLULAR CARCINOMA-ASSOCIATED ANTIGEN"/>
    <property type="match status" value="1"/>
</dbReference>
<dbReference type="STRING" id="154538.A0A1M2V4P5"/>
<dbReference type="GO" id="GO:0008757">
    <property type="term" value="F:S-adenosylmethionine-dependent methyltransferase activity"/>
    <property type="evidence" value="ECO:0007669"/>
    <property type="project" value="UniProtKB-ARBA"/>
</dbReference>
<dbReference type="OrthoDB" id="413520at2759"/>
<proteinExistence type="predicted"/>
<dbReference type="EMBL" id="MNAD01001670">
    <property type="protein sequence ID" value="OJT02476.1"/>
    <property type="molecule type" value="Genomic_DNA"/>
</dbReference>
<name>A0A1M2V4P5_TRAPU</name>
<dbReference type="GO" id="GO:0005829">
    <property type="term" value="C:cytosol"/>
    <property type="evidence" value="ECO:0007669"/>
    <property type="project" value="TreeGrafter"/>
</dbReference>
<sequence>MAPDKDPNFPPDLDIHPLESATSDADARFDSAAQEDAIKTYGIAGRIWEASHAMLAYLDPSSPLEFDPPPPTSSTSPGGLPPITAVELGSGTGFVAARVAEWIHPERDLLIATDLPDVCEMLETNLRACSAVRVRPLAWGSREHVSSIADELGLSVDSPSRRQLTHVLCSDLIYFPALLAPLLRSLLHLTSPPLVDDTCPSPASVVLSYKMRSLAKETPFWNAFGLWFEFTPVLARRRPSLDTESVVLAPVEEWSRFSPGDDLDETLVIVATRRPDSISWKIPEDDIALLAGAGAYGTESSKSDDQFERLLLLGMDV</sequence>
<protein>
    <recommendedName>
        <fullName evidence="4">Methyltransferase-domain-containing protein</fullName>
    </recommendedName>
</protein>
<evidence type="ECO:0008006" key="4">
    <source>
        <dbReference type="Google" id="ProtNLM"/>
    </source>
</evidence>
<feature type="region of interest" description="Disordered" evidence="1">
    <location>
        <begin position="62"/>
        <end position="81"/>
    </location>
</feature>
<evidence type="ECO:0000313" key="2">
    <source>
        <dbReference type="EMBL" id="OJT02476.1"/>
    </source>
</evidence>
<feature type="region of interest" description="Disordered" evidence="1">
    <location>
        <begin position="1"/>
        <end position="20"/>
    </location>
</feature>
<dbReference type="InterPro" id="IPR029063">
    <property type="entry name" value="SAM-dependent_MTases_sf"/>
</dbReference>
<reference evidence="2 3" key="1">
    <citation type="submission" date="2016-10" db="EMBL/GenBank/DDBJ databases">
        <title>Genome sequence of the basidiomycete white-rot fungus Trametes pubescens.</title>
        <authorList>
            <person name="Makela M.R."/>
            <person name="Granchi Z."/>
            <person name="Peng M."/>
            <person name="De Vries R.P."/>
            <person name="Grigoriev I."/>
            <person name="Riley R."/>
            <person name="Hilden K."/>
        </authorList>
    </citation>
    <scope>NUCLEOTIDE SEQUENCE [LARGE SCALE GENOMIC DNA]</scope>
    <source>
        <strain evidence="2 3">FBCC735</strain>
    </source>
</reference>
<keyword evidence="3" id="KW-1185">Reference proteome</keyword>
<organism evidence="2 3">
    <name type="scientific">Trametes pubescens</name>
    <name type="common">White-rot fungus</name>
    <dbReference type="NCBI Taxonomy" id="154538"/>
    <lineage>
        <taxon>Eukaryota</taxon>
        <taxon>Fungi</taxon>
        <taxon>Dikarya</taxon>
        <taxon>Basidiomycota</taxon>
        <taxon>Agaricomycotina</taxon>
        <taxon>Agaricomycetes</taxon>
        <taxon>Polyporales</taxon>
        <taxon>Polyporaceae</taxon>
        <taxon>Trametes</taxon>
    </lineage>
</organism>
<dbReference type="Proteomes" id="UP000184267">
    <property type="component" value="Unassembled WGS sequence"/>
</dbReference>
<dbReference type="GO" id="GO:0032991">
    <property type="term" value="C:protein-containing complex"/>
    <property type="evidence" value="ECO:0007669"/>
    <property type="project" value="TreeGrafter"/>
</dbReference>
<dbReference type="OMA" id="KETPFWT"/>
<feature type="compositionally biased region" description="Basic and acidic residues" evidence="1">
    <location>
        <begin position="1"/>
        <end position="17"/>
    </location>
</feature>
<dbReference type="Gene3D" id="3.40.50.150">
    <property type="entry name" value="Vaccinia Virus protein VP39"/>
    <property type="match status" value="1"/>
</dbReference>
<evidence type="ECO:0000313" key="3">
    <source>
        <dbReference type="Proteomes" id="UP000184267"/>
    </source>
</evidence>
<comment type="caution">
    <text evidence="2">The sequence shown here is derived from an EMBL/GenBank/DDBJ whole genome shotgun (WGS) entry which is preliminary data.</text>
</comment>
<dbReference type="InterPro" id="IPR019410">
    <property type="entry name" value="Methyltransf_16"/>
</dbReference>